<evidence type="ECO:0000256" key="3">
    <source>
        <dbReference type="SAM" id="SignalP"/>
    </source>
</evidence>
<feature type="region of interest" description="Disordered" evidence="2">
    <location>
        <begin position="658"/>
        <end position="716"/>
    </location>
</feature>
<evidence type="ECO:0000256" key="2">
    <source>
        <dbReference type="SAM" id="MobiDB-lite"/>
    </source>
</evidence>
<sequence length="716" mass="81043">MLYKKQIFLILFLISVLQTCSSTTEKELKTEPTSTTPREETEELVQSETKDGTLEIVKRIKKVNPDGSYTIGYEADDGSFKIESRDVLGNIKGTYGFVDDEGKVKRVSYSSNNASEVFSKHQPLSQDKNKENYITSSTRRPTVSTSTDQTSSTTTESVIQSIARRRASSTTRRPNYNNIEALKTTSKPSTIIYSSASPRVLLQRPSTSLALKNSLLKSSEGQLIRPEVSSEKPTELPVLKSLINKKFELEKPVNEDVSDVRNNILRRQLPHEPRQTGFNPNEHIFNVKQSLGDGDMVDVYNNDASVTPRPLFTTSRSTRVFPVISSTTSSPVAISRPTVSYVANYQRENLQQIESRSTEYAPSTEEASTTTGSPTVTPVVQIPPNGGDSPEPLVAVRHPFQRGAILVPLSQLQGRIIPVENMQEVQEARRQYHSYQQPQNVVEIEKQNVRRVQPPPLRPLPVQVDENGYIRDMPASVPTPYPLPVPVTPVPVRHIPVLPVRYVNNDIDNDIDRIQPPVSTRDFQKLLNQLIVRQKQLERISALTHARLQPQIVHPQPTPQAYYVQRVASPNPQESMVRYAYQRVQDGRDGENNLPHRPAVRYERPYTLTRIGRAQSPVHAPVYKQEQSQTEEYLPVEVREMLLLRMLQLAMNPALPIEEDSDSQPLATATTPQYRKSPVRNVEILGEDDGEEENSSKRRYGARTKRFKEEEMEYME</sequence>
<dbReference type="PANTHER" id="PTHR10380:SF209">
    <property type="match status" value="1"/>
</dbReference>
<dbReference type="RefSeq" id="XP_030746294.1">
    <property type="nucleotide sequence ID" value="XM_030890434.1"/>
</dbReference>
<feature type="compositionally biased region" description="Basic residues" evidence="2">
    <location>
        <begin position="697"/>
        <end position="706"/>
    </location>
</feature>
<proteinExistence type="predicted"/>
<feature type="compositionally biased region" description="Polar residues" evidence="2">
    <location>
        <begin position="353"/>
        <end position="367"/>
    </location>
</feature>
<protein>
    <submittedName>
        <fullName evidence="5">Uncharacterized protein LOC115875074</fullName>
    </submittedName>
</protein>
<name>A0A6J2X5V5_SITOR</name>
<evidence type="ECO:0000313" key="5">
    <source>
        <dbReference type="RefSeq" id="XP_030746294.1"/>
    </source>
</evidence>
<dbReference type="PROSITE" id="PS51155">
    <property type="entry name" value="CHIT_BIND_RR_2"/>
    <property type="match status" value="1"/>
</dbReference>
<evidence type="ECO:0000313" key="4">
    <source>
        <dbReference type="Proteomes" id="UP000504635"/>
    </source>
</evidence>
<keyword evidence="3" id="KW-0732">Signal</keyword>
<feature type="compositionally biased region" description="Low complexity" evidence="2">
    <location>
        <begin position="368"/>
        <end position="380"/>
    </location>
</feature>
<dbReference type="InterPro" id="IPR050468">
    <property type="entry name" value="Cuticle_Struct_Prot"/>
</dbReference>
<reference evidence="5" key="1">
    <citation type="submission" date="2025-08" db="UniProtKB">
        <authorList>
            <consortium name="RefSeq"/>
        </authorList>
    </citation>
    <scope>IDENTIFICATION</scope>
    <source>
        <tissue evidence="5">Gonads</tissue>
    </source>
</reference>
<keyword evidence="4" id="KW-1185">Reference proteome</keyword>
<feature type="region of interest" description="Disordered" evidence="2">
    <location>
        <begin position="24"/>
        <end position="49"/>
    </location>
</feature>
<gene>
    <name evidence="5" type="primary">LOC115875074</name>
</gene>
<feature type="region of interest" description="Disordered" evidence="2">
    <location>
        <begin position="135"/>
        <end position="158"/>
    </location>
</feature>
<dbReference type="GO" id="GO:0008010">
    <property type="term" value="F:structural constituent of chitin-based larval cuticle"/>
    <property type="evidence" value="ECO:0007669"/>
    <property type="project" value="TreeGrafter"/>
</dbReference>
<feature type="region of interest" description="Disordered" evidence="2">
    <location>
        <begin position="353"/>
        <end position="392"/>
    </location>
</feature>
<feature type="compositionally biased region" description="Polar residues" evidence="2">
    <location>
        <begin position="663"/>
        <end position="674"/>
    </location>
</feature>
<accession>A0A6J2X5V5</accession>
<dbReference type="InParanoid" id="A0A6J2X5V5"/>
<dbReference type="GeneID" id="115875074"/>
<feature type="chain" id="PRO_5026850965" evidence="3">
    <location>
        <begin position="23"/>
        <end position="716"/>
    </location>
</feature>
<dbReference type="InterPro" id="IPR000618">
    <property type="entry name" value="Insect_cuticle"/>
</dbReference>
<evidence type="ECO:0000256" key="1">
    <source>
        <dbReference type="PROSITE-ProRule" id="PRU00497"/>
    </source>
</evidence>
<dbReference type="GO" id="GO:0062129">
    <property type="term" value="C:chitin-based extracellular matrix"/>
    <property type="evidence" value="ECO:0007669"/>
    <property type="project" value="TreeGrafter"/>
</dbReference>
<dbReference type="Pfam" id="PF00379">
    <property type="entry name" value="Chitin_bind_4"/>
    <property type="match status" value="1"/>
</dbReference>
<dbReference type="KEGG" id="soy:115875074"/>
<dbReference type="PANTHER" id="PTHR10380">
    <property type="entry name" value="CUTICLE PROTEIN"/>
    <property type="match status" value="1"/>
</dbReference>
<feature type="compositionally biased region" description="Low complexity" evidence="2">
    <location>
        <begin position="135"/>
        <end position="157"/>
    </location>
</feature>
<feature type="signal peptide" evidence="3">
    <location>
        <begin position="1"/>
        <end position="22"/>
    </location>
</feature>
<dbReference type="Proteomes" id="UP000504635">
    <property type="component" value="Unplaced"/>
</dbReference>
<dbReference type="AlphaFoldDB" id="A0A6J2X5V5"/>
<organism evidence="4 5">
    <name type="scientific">Sitophilus oryzae</name>
    <name type="common">Rice weevil</name>
    <name type="synonym">Curculio oryzae</name>
    <dbReference type="NCBI Taxonomy" id="7048"/>
    <lineage>
        <taxon>Eukaryota</taxon>
        <taxon>Metazoa</taxon>
        <taxon>Ecdysozoa</taxon>
        <taxon>Arthropoda</taxon>
        <taxon>Hexapoda</taxon>
        <taxon>Insecta</taxon>
        <taxon>Pterygota</taxon>
        <taxon>Neoptera</taxon>
        <taxon>Endopterygota</taxon>
        <taxon>Coleoptera</taxon>
        <taxon>Polyphaga</taxon>
        <taxon>Cucujiformia</taxon>
        <taxon>Curculionidae</taxon>
        <taxon>Dryophthorinae</taxon>
        <taxon>Sitophilus</taxon>
    </lineage>
</organism>
<keyword evidence="1" id="KW-0193">Cuticle</keyword>
<dbReference type="OrthoDB" id="6631236at2759"/>